<feature type="compositionally biased region" description="Polar residues" evidence="2">
    <location>
        <begin position="454"/>
        <end position="484"/>
    </location>
</feature>
<gene>
    <name evidence="3" type="ORF">L203_106076</name>
</gene>
<keyword evidence="1" id="KW-0175">Coiled coil</keyword>
<keyword evidence="4" id="KW-1185">Reference proteome</keyword>
<proteinExistence type="predicted"/>
<dbReference type="Proteomes" id="UP000094043">
    <property type="component" value="Chromosome 8"/>
</dbReference>
<feature type="region of interest" description="Disordered" evidence="2">
    <location>
        <begin position="448"/>
        <end position="525"/>
    </location>
</feature>
<name>A0A1E3IX68_9TREE</name>
<dbReference type="PANTHER" id="PTHR22761:SF96">
    <property type="entry name" value="BCDNA.GH08385"/>
    <property type="match status" value="1"/>
</dbReference>
<feature type="region of interest" description="Disordered" evidence="2">
    <location>
        <begin position="1"/>
        <end position="24"/>
    </location>
</feature>
<reference evidence="3" key="3">
    <citation type="submission" date="2024-01" db="EMBL/GenBank/DDBJ databases">
        <authorList>
            <person name="Coelho M.A."/>
            <person name="David-Palma M."/>
            <person name="Shea T."/>
            <person name="Sun S."/>
            <person name="Cuomo C.A."/>
            <person name="Heitman J."/>
        </authorList>
    </citation>
    <scope>NUCLEOTIDE SEQUENCE</scope>
    <source>
        <strain evidence="3">CBS 7841</strain>
    </source>
</reference>
<dbReference type="OrthoDB" id="10250120at2759"/>
<evidence type="ECO:0000256" key="1">
    <source>
        <dbReference type="SAM" id="Coils"/>
    </source>
</evidence>
<evidence type="ECO:0000256" key="2">
    <source>
        <dbReference type="SAM" id="MobiDB-lite"/>
    </source>
</evidence>
<dbReference type="AlphaFoldDB" id="A0A1E3IX68"/>
<dbReference type="EMBL" id="CP143791">
    <property type="protein sequence ID" value="WVN90833.1"/>
    <property type="molecule type" value="Genomic_DNA"/>
</dbReference>
<sequence length="525" mass="58333">MQNQQLPPFLKVKPPPAPPPSKSRLQALYASTSAQRTTNLIGYNANSQWWASILEETLRTGWLNGEDGDRLIMRVDEALLGRLVDEKGLRPRGIGGVMERLATATPSTIHTLASFMTSSTPLHLPPTLASRFIGRPLWWAFSQLNPFGGGDNAEREETLWTRYGKGKEYVHMILLEQSTAAFSAYMLKNPVLSYTGSLYDLESFLTEYGQVCFPKGTTKKQLPEGKHQLSKRDVEVLVKWMSRDCGLIVTDGTVIKILEVGQTVADHPITDADRGSVSVSKALLKIKLQIEDIERQITESQQKAKKYLTSNQKSVALSYLRSKKQLEELLSKRVASSEQLRAIISSIDQAKGDVEIMAAYEISAATLSKVLAHPALSPDSIASTTDALAEAMANQEEIDQAVRVGGEVAMGSRRMDVDEDELAKELEDLVKEEKEKREEAKLSAEREKVVSKAKTGNLQTDQVQSSTPTFSDTLSVTAGNSVDQLESEESVWRKRHEEAQARKQAEKERFEIEQLKKDEGRIAAE</sequence>
<reference evidence="3" key="2">
    <citation type="journal article" date="2022" name="Elife">
        <title>Obligate sexual reproduction of a homothallic fungus closely related to the Cryptococcus pathogenic species complex.</title>
        <authorList>
            <person name="Passer A.R."/>
            <person name="Clancey S.A."/>
            <person name="Shea T."/>
            <person name="David-Palma M."/>
            <person name="Averette A.F."/>
            <person name="Boekhout T."/>
            <person name="Porcel B.M."/>
            <person name="Nowrousian M."/>
            <person name="Cuomo C.A."/>
            <person name="Sun S."/>
            <person name="Heitman J."/>
            <person name="Coelho M.A."/>
        </authorList>
    </citation>
    <scope>NUCLEOTIDE SEQUENCE</scope>
    <source>
        <strain evidence="3">CBS 7841</strain>
    </source>
</reference>
<protein>
    <submittedName>
        <fullName evidence="3">Uncharacterized protein</fullName>
    </submittedName>
</protein>
<dbReference type="GO" id="GO:0032511">
    <property type="term" value="P:late endosome to vacuole transport via multivesicular body sorting pathway"/>
    <property type="evidence" value="ECO:0007669"/>
    <property type="project" value="TreeGrafter"/>
</dbReference>
<organism evidence="3 4">
    <name type="scientific">Cryptococcus depauperatus CBS 7841</name>
    <dbReference type="NCBI Taxonomy" id="1295531"/>
    <lineage>
        <taxon>Eukaryota</taxon>
        <taxon>Fungi</taxon>
        <taxon>Dikarya</taxon>
        <taxon>Basidiomycota</taxon>
        <taxon>Agaricomycotina</taxon>
        <taxon>Tremellomycetes</taxon>
        <taxon>Tremellales</taxon>
        <taxon>Cryptococcaceae</taxon>
        <taxon>Cryptococcus</taxon>
    </lineage>
</organism>
<reference evidence="3" key="1">
    <citation type="submission" date="2016-06" db="EMBL/GenBank/DDBJ databases">
        <authorList>
            <person name="Cuomo C."/>
            <person name="Litvintseva A."/>
            <person name="Heitman J."/>
            <person name="Chen Y."/>
            <person name="Sun S."/>
            <person name="Springer D."/>
            <person name="Dromer F."/>
            <person name="Young S."/>
            <person name="Zeng Q."/>
            <person name="Chapman S."/>
            <person name="Gujja S."/>
            <person name="Saif S."/>
            <person name="Birren B."/>
        </authorList>
    </citation>
    <scope>NUCLEOTIDE SEQUENCE</scope>
    <source>
        <strain evidence="3">CBS 7841</strain>
    </source>
</reference>
<dbReference type="PANTHER" id="PTHR22761">
    <property type="entry name" value="CHARGED MULTIVESICULAR BODY PROTEIN"/>
    <property type="match status" value="1"/>
</dbReference>
<dbReference type="Pfam" id="PF03357">
    <property type="entry name" value="Snf7"/>
    <property type="match status" value="1"/>
</dbReference>
<evidence type="ECO:0000313" key="4">
    <source>
        <dbReference type="Proteomes" id="UP000094043"/>
    </source>
</evidence>
<feature type="coiled-coil region" evidence="1">
    <location>
        <begin position="283"/>
        <end position="310"/>
    </location>
</feature>
<dbReference type="GO" id="GO:0005771">
    <property type="term" value="C:multivesicular body"/>
    <property type="evidence" value="ECO:0007669"/>
    <property type="project" value="TreeGrafter"/>
</dbReference>
<feature type="coiled-coil region" evidence="1">
    <location>
        <begin position="415"/>
        <end position="443"/>
    </location>
</feature>
<dbReference type="GO" id="GO:0006900">
    <property type="term" value="P:vesicle budding from membrane"/>
    <property type="evidence" value="ECO:0007669"/>
    <property type="project" value="TreeGrafter"/>
</dbReference>
<dbReference type="InterPro" id="IPR005024">
    <property type="entry name" value="Snf7_fam"/>
</dbReference>
<dbReference type="KEGG" id="cdep:91090284"/>
<dbReference type="GO" id="GO:0000815">
    <property type="term" value="C:ESCRT III complex"/>
    <property type="evidence" value="ECO:0007669"/>
    <property type="project" value="TreeGrafter"/>
</dbReference>
<evidence type="ECO:0000313" key="3">
    <source>
        <dbReference type="EMBL" id="WVN90833.1"/>
    </source>
</evidence>
<accession>A0A1E3IX68</accession>
<feature type="compositionally biased region" description="Basic and acidic residues" evidence="2">
    <location>
        <begin position="490"/>
        <end position="525"/>
    </location>
</feature>
<dbReference type="GeneID" id="91090284"/>
<dbReference type="RefSeq" id="XP_066071533.1">
    <property type="nucleotide sequence ID" value="XM_066215436.1"/>
</dbReference>
<dbReference type="VEuPathDB" id="FungiDB:L203_00783"/>
<dbReference type="GO" id="GO:0009898">
    <property type="term" value="C:cytoplasmic side of plasma membrane"/>
    <property type="evidence" value="ECO:0007669"/>
    <property type="project" value="TreeGrafter"/>
</dbReference>